<protein>
    <submittedName>
        <fullName evidence="1">DUF4280 domain-containing protein</fullName>
    </submittedName>
</protein>
<reference evidence="1 2" key="1">
    <citation type="submission" date="2019-04" db="EMBL/GenBank/DDBJ databases">
        <title>Trinickia sp. 7GSK02, isolated from subtropical forest soil.</title>
        <authorList>
            <person name="Gao Z.-H."/>
            <person name="Qiu L.-H."/>
        </authorList>
    </citation>
    <scope>NUCLEOTIDE SEQUENCE [LARGE SCALE GENOMIC DNA]</scope>
    <source>
        <strain evidence="1 2">7GSK02</strain>
    </source>
</reference>
<dbReference type="AlphaFoldDB" id="A0A4U1I398"/>
<dbReference type="Pfam" id="PF14107">
    <property type="entry name" value="DUF4280"/>
    <property type="match status" value="1"/>
</dbReference>
<accession>A0A4U1I398</accession>
<evidence type="ECO:0000313" key="1">
    <source>
        <dbReference type="EMBL" id="TKC87721.1"/>
    </source>
</evidence>
<dbReference type="InterPro" id="IPR025460">
    <property type="entry name" value="DUF4280"/>
</dbReference>
<keyword evidence="2" id="KW-1185">Reference proteome</keyword>
<sequence>MGEGLTVSFLITTGATMQCSFGAAPAVLNVLPVNRVLAGAPAATIMDHLPMVNVAPFGVCSCAANPMVAAATAAALGVLTPMPCVPMTMAPWLPGSPTVLIGAMPALQNASKLMCAWGGVISILAPAQFTTLVP</sequence>
<dbReference type="Proteomes" id="UP000305539">
    <property type="component" value="Unassembled WGS sequence"/>
</dbReference>
<evidence type="ECO:0000313" key="2">
    <source>
        <dbReference type="Proteomes" id="UP000305539"/>
    </source>
</evidence>
<gene>
    <name evidence="1" type="ORF">FAZ69_15640</name>
</gene>
<dbReference type="EMBL" id="SWJE01000008">
    <property type="protein sequence ID" value="TKC87721.1"/>
    <property type="molecule type" value="Genomic_DNA"/>
</dbReference>
<proteinExistence type="predicted"/>
<name>A0A4U1I398_9BURK</name>
<comment type="caution">
    <text evidence="1">The sequence shown here is derived from an EMBL/GenBank/DDBJ whole genome shotgun (WGS) entry which is preliminary data.</text>
</comment>
<dbReference type="OrthoDB" id="4825649at2"/>
<organism evidence="1 2">
    <name type="scientific">Trinickia terrae</name>
    <dbReference type="NCBI Taxonomy" id="2571161"/>
    <lineage>
        <taxon>Bacteria</taxon>
        <taxon>Pseudomonadati</taxon>
        <taxon>Pseudomonadota</taxon>
        <taxon>Betaproteobacteria</taxon>
        <taxon>Burkholderiales</taxon>
        <taxon>Burkholderiaceae</taxon>
        <taxon>Trinickia</taxon>
    </lineage>
</organism>